<comment type="caution">
    <text evidence="2">The sequence shown here is derived from an EMBL/GenBank/DDBJ whole genome shotgun (WGS) entry which is preliminary data.</text>
</comment>
<accession>A0A921HTM8</accession>
<proteinExistence type="predicted"/>
<name>A0A921HTM8_9LACO</name>
<reference evidence="2" key="1">
    <citation type="journal article" date="2021" name="PeerJ">
        <title>Extensive microbial diversity within the chicken gut microbiome revealed by metagenomics and culture.</title>
        <authorList>
            <person name="Gilroy R."/>
            <person name="Ravi A."/>
            <person name="Getino M."/>
            <person name="Pursley I."/>
            <person name="Horton D.L."/>
            <person name="Alikhan N.F."/>
            <person name="Baker D."/>
            <person name="Gharbi K."/>
            <person name="Hall N."/>
            <person name="Watson M."/>
            <person name="Adriaenssens E.M."/>
            <person name="Foster-Nyarko E."/>
            <person name="Jarju S."/>
            <person name="Secka A."/>
            <person name="Antonio M."/>
            <person name="Oren A."/>
            <person name="Chaudhuri R.R."/>
            <person name="La Ragione R."/>
            <person name="Hildebrand F."/>
            <person name="Pallen M.J."/>
        </authorList>
    </citation>
    <scope>NUCLEOTIDE SEQUENCE</scope>
    <source>
        <strain evidence="2">7886</strain>
    </source>
</reference>
<organism evidence="2 3">
    <name type="scientific">Companilactobacillus farciminis</name>
    <dbReference type="NCBI Taxonomy" id="1612"/>
    <lineage>
        <taxon>Bacteria</taxon>
        <taxon>Bacillati</taxon>
        <taxon>Bacillota</taxon>
        <taxon>Bacilli</taxon>
        <taxon>Lactobacillales</taxon>
        <taxon>Lactobacillaceae</taxon>
        <taxon>Companilactobacillus</taxon>
    </lineage>
</organism>
<dbReference type="EMBL" id="DYWC01000144">
    <property type="protein sequence ID" value="HJF87070.1"/>
    <property type="molecule type" value="Genomic_DNA"/>
</dbReference>
<feature type="coiled-coil region" evidence="1">
    <location>
        <begin position="7"/>
        <end position="41"/>
    </location>
</feature>
<gene>
    <name evidence="2" type="ORF">K8V88_06500</name>
</gene>
<sequence length="127" mass="15012">EQLKQQAFSAQAQLKKAQEDLEFYQKEVQAYERIRKNDEANDKFYEQQEHELRSLKVQTSISVYSLISDIQRFIREENVIGDISKLDKLDDETKERLQEANNGLQRFVDNVNQVINGRRIVEGEFSE</sequence>
<evidence type="ECO:0000313" key="2">
    <source>
        <dbReference type="EMBL" id="HJF87070.1"/>
    </source>
</evidence>
<evidence type="ECO:0000256" key="1">
    <source>
        <dbReference type="SAM" id="Coils"/>
    </source>
</evidence>
<dbReference type="Proteomes" id="UP000747013">
    <property type="component" value="Unassembled WGS sequence"/>
</dbReference>
<protein>
    <submittedName>
        <fullName evidence="2">Uncharacterized protein</fullName>
    </submittedName>
</protein>
<keyword evidence="1" id="KW-0175">Coiled coil</keyword>
<dbReference type="AlphaFoldDB" id="A0A921HTM8"/>
<feature type="non-terminal residue" evidence="2">
    <location>
        <position position="1"/>
    </location>
</feature>
<evidence type="ECO:0000313" key="3">
    <source>
        <dbReference type="Proteomes" id="UP000747013"/>
    </source>
</evidence>
<reference evidence="2" key="2">
    <citation type="submission" date="2021-09" db="EMBL/GenBank/DDBJ databases">
        <authorList>
            <person name="Gilroy R."/>
        </authorList>
    </citation>
    <scope>NUCLEOTIDE SEQUENCE</scope>
    <source>
        <strain evidence="2">7886</strain>
    </source>
</reference>